<organism evidence="1 2">
    <name type="scientific">Pleurodeles waltl</name>
    <name type="common">Iberian ribbed newt</name>
    <dbReference type="NCBI Taxonomy" id="8319"/>
    <lineage>
        <taxon>Eukaryota</taxon>
        <taxon>Metazoa</taxon>
        <taxon>Chordata</taxon>
        <taxon>Craniata</taxon>
        <taxon>Vertebrata</taxon>
        <taxon>Euteleostomi</taxon>
        <taxon>Amphibia</taxon>
        <taxon>Batrachia</taxon>
        <taxon>Caudata</taxon>
        <taxon>Salamandroidea</taxon>
        <taxon>Salamandridae</taxon>
        <taxon>Pleurodelinae</taxon>
        <taxon>Pleurodeles</taxon>
    </lineage>
</organism>
<dbReference type="Proteomes" id="UP001066276">
    <property type="component" value="Chromosome 3_1"/>
</dbReference>
<comment type="caution">
    <text evidence="1">The sequence shown here is derived from an EMBL/GenBank/DDBJ whole genome shotgun (WGS) entry which is preliminary data.</text>
</comment>
<dbReference type="EMBL" id="JANPWB010000005">
    <property type="protein sequence ID" value="KAJ1187654.1"/>
    <property type="molecule type" value="Genomic_DNA"/>
</dbReference>
<reference evidence="1" key="1">
    <citation type="journal article" date="2022" name="bioRxiv">
        <title>Sequencing and chromosome-scale assembly of the giantPleurodeles waltlgenome.</title>
        <authorList>
            <person name="Brown T."/>
            <person name="Elewa A."/>
            <person name="Iarovenko S."/>
            <person name="Subramanian E."/>
            <person name="Araus A.J."/>
            <person name="Petzold A."/>
            <person name="Susuki M."/>
            <person name="Suzuki K.-i.T."/>
            <person name="Hayashi T."/>
            <person name="Toyoda A."/>
            <person name="Oliveira C."/>
            <person name="Osipova E."/>
            <person name="Leigh N.D."/>
            <person name="Simon A."/>
            <person name="Yun M.H."/>
        </authorList>
    </citation>
    <scope>NUCLEOTIDE SEQUENCE</scope>
    <source>
        <strain evidence="1">20211129_DDA</strain>
        <tissue evidence="1">Liver</tissue>
    </source>
</reference>
<evidence type="ECO:0000313" key="2">
    <source>
        <dbReference type="Proteomes" id="UP001066276"/>
    </source>
</evidence>
<evidence type="ECO:0000313" key="1">
    <source>
        <dbReference type="EMBL" id="KAJ1187654.1"/>
    </source>
</evidence>
<accession>A0AAV7UF54</accession>
<sequence length="73" mass="8054">MSWLVLSVKGSKRVITNNTNNPNKGMNIVEWYNYTDSIRLALLTAPGSTDGDPGMAVARKFELELKLINTTPS</sequence>
<gene>
    <name evidence="1" type="ORF">NDU88_004428</name>
</gene>
<proteinExistence type="predicted"/>
<name>A0AAV7UF54_PLEWA</name>
<protein>
    <submittedName>
        <fullName evidence="1">Uncharacterized protein</fullName>
    </submittedName>
</protein>
<dbReference type="AlphaFoldDB" id="A0AAV7UF54"/>
<keyword evidence="2" id="KW-1185">Reference proteome</keyword>